<proteinExistence type="predicted"/>
<name>A0A1I6Y4I5_9BACT</name>
<evidence type="ECO:0000313" key="2">
    <source>
        <dbReference type="Proteomes" id="UP000199673"/>
    </source>
</evidence>
<dbReference type="EMBL" id="FPBF01000001">
    <property type="protein sequence ID" value="SFT45151.1"/>
    <property type="molecule type" value="Genomic_DNA"/>
</dbReference>
<organism evidence="1 2">
    <name type="scientific">Algoriphagus locisalis</name>
    <dbReference type="NCBI Taxonomy" id="305507"/>
    <lineage>
        <taxon>Bacteria</taxon>
        <taxon>Pseudomonadati</taxon>
        <taxon>Bacteroidota</taxon>
        <taxon>Cytophagia</taxon>
        <taxon>Cytophagales</taxon>
        <taxon>Cyclobacteriaceae</taxon>
        <taxon>Algoriphagus</taxon>
    </lineage>
</organism>
<accession>A0A1I6Y4I5</accession>
<dbReference type="STRING" id="305507.SAMN04489724_0813"/>
<evidence type="ECO:0000313" key="1">
    <source>
        <dbReference type="EMBL" id="SFT45151.1"/>
    </source>
</evidence>
<protein>
    <submittedName>
        <fullName evidence="1">Uncharacterized protein</fullName>
    </submittedName>
</protein>
<reference evidence="2" key="1">
    <citation type="submission" date="2016-10" db="EMBL/GenBank/DDBJ databases">
        <authorList>
            <person name="Varghese N."/>
            <person name="Submissions S."/>
        </authorList>
    </citation>
    <scope>NUCLEOTIDE SEQUENCE [LARGE SCALE GENOMIC DNA]</scope>
    <source>
        <strain evidence="2">DSM 23445</strain>
    </source>
</reference>
<dbReference type="RefSeq" id="WP_091691408.1">
    <property type="nucleotide sequence ID" value="NZ_FPBF01000001.1"/>
</dbReference>
<dbReference type="AlphaFoldDB" id="A0A1I6Y4I5"/>
<keyword evidence="2" id="KW-1185">Reference proteome</keyword>
<gene>
    <name evidence="1" type="ORF">SAMN04489724_0813</name>
</gene>
<sequence>MLLGTFAGDIYSINFAKNSVHFAVKKQHVLLKNKTFEVRETSKVNQTLAAAPPREKSITTALSTKISAPTVVKKQHLLPKNKTFEVLKTSKVI</sequence>
<dbReference type="Proteomes" id="UP000199673">
    <property type="component" value="Unassembled WGS sequence"/>
</dbReference>